<feature type="compositionally biased region" description="Basic and acidic residues" evidence="1">
    <location>
        <begin position="141"/>
        <end position="152"/>
    </location>
</feature>
<dbReference type="Proteomes" id="UP000014500">
    <property type="component" value="Unassembled WGS sequence"/>
</dbReference>
<dbReference type="AlphaFoldDB" id="T1J9P1"/>
<feature type="region of interest" description="Disordered" evidence="1">
    <location>
        <begin position="109"/>
        <end position="128"/>
    </location>
</feature>
<dbReference type="EMBL" id="JH431978">
    <property type="status" value="NOT_ANNOTATED_CDS"/>
    <property type="molecule type" value="Genomic_DNA"/>
</dbReference>
<reference evidence="2" key="2">
    <citation type="submission" date="2015-02" db="UniProtKB">
        <authorList>
            <consortium name="EnsemblMetazoa"/>
        </authorList>
    </citation>
    <scope>IDENTIFICATION</scope>
</reference>
<protein>
    <submittedName>
        <fullName evidence="2">Uncharacterized protein</fullName>
    </submittedName>
</protein>
<dbReference type="EnsemblMetazoa" id="SMAR010438-RA">
    <property type="protein sequence ID" value="SMAR010438-PA"/>
    <property type="gene ID" value="SMAR010438"/>
</dbReference>
<dbReference type="HOGENOM" id="CLU_1596584_0_0_1"/>
<reference evidence="3" key="1">
    <citation type="submission" date="2011-05" db="EMBL/GenBank/DDBJ databases">
        <authorList>
            <person name="Richards S.R."/>
            <person name="Qu J."/>
            <person name="Jiang H."/>
            <person name="Jhangiani S.N."/>
            <person name="Agravi P."/>
            <person name="Goodspeed R."/>
            <person name="Gross S."/>
            <person name="Mandapat C."/>
            <person name="Jackson L."/>
            <person name="Mathew T."/>
            <person name="Pu L."/>
            <person name="Thornton R."/>
            <person name="Saada N."/>
            <person name="Wilczek-Boney K.B."/>
            <person name="Lee S."/>
            <person name="Kovar C."/>
            <person name="Wu Y."/>
            <person name="Scherer S.E."/>
            <person name="Worley K.C."/>
            <person name="Muzny D.M."/>
            <person name="Gibbs R."/>
        </authorList>
    </citation>
    <scope>NUCLEOTIDE SEQUENCE</scope>
    <source>
        <strain evidence="3">Brora</strain>
    </source>
</reference>
<evidence type="ECO:0000313" key="2">
    <source>
        <dbReference type="EnsemblMetazoa" id="SMAR010438-PA"/>
    </source>
</evidence>
<feature type="compositionally biased region" description="Basic residues" evidence="1">
    <location>
        <begin position="153"/>
        <end position="167"/>
    </location>
</feature>
<evidence type="ECO:0000313" key="3">
    <source>
        <dbReference type="Proteomes" id="UP000014500"/>
    </source>
</evidence>
<name>T1J9P1_STRMM</name>
<accession>T1J9P1</accession>
<sequence>MADNSNCSVFIGNIPHDATEDQLFVQKIEKFWILVNEATKKERGPSVDTPLRESPLEGAVDPTEYITRVVASMPPEEMIAFVMEIKELDENHPIKAPTNMQVLRDLNNFDPELSNQSNQPPPVYKLQPLDVDTFSSSRGRYTFDPENKDPRLRPRTQLKARRRTQNK</sequence>
<evidence type="ECO:0000256" key="1">
    <source>
        <dbReference type="SAM" id="MobiDB-lite"/>
    </source>
</evidence>
<keyword evidence="3" id="KW-1185">Reference proteome</keyword>
<organism evidence="2 3">
    <name type="scientific">Strigamia maritima</name>
    <name type="common">European centipede</name>
    <name type="synonym">Geophilus maritimus</name>
    <dbReference type="NCBI Taxonomy" id="126957"/>
    <lineage>
        <taxon>Eukaryota</taxon>
        <taxon>Metazoa</taxon>
        <taxon>Ecdysozoa</taxon>
        <taxon>Arthropoda</taxon>
        <taxon>Myriapoda</taxon>
        <taxon>Chilopoda</taxon>
        <taxon>Pleurostigmophora</taxon>
        <taxon>Geophilomorpha</taxon>
        <taxon>Linotaeniidae</taxon>
        <taxon>Strigamia</taxon>
    </lineage>
</organism>
<feature type="region of interest" description="Disordered" evidence="1">
    <location>
        <begin position="135"/>
        <end position="167"/>
    </location>
</feature>
<proteinExistence type="predicted"/>